<dbReference type="InterPro" id="IPR008266">
    <property type="entry name" value="Tyr_kinase_AS"/>
</dbReference>
<evidence type="ECO:0000259" key="1">
    <source>
        <dbReference type="PROSITE" id="PS50011"/>
    </source>
</evidence>
<dbReference type="EMBL" id="JAPFFF010000013">
    <property type="protein sequence ID" value="KAK8871845.1"/>
    <property type="molecule type" value="Genomic_DNA"/>
</dbReference>
<proteinExistence type="predicted"/>
<feature type="domain" description="Protein kinase" evidence="1">
    <location>
        <begin position="1"/>
        <end position="242"/>
    </location>
</feature>
<sequence length="470" mass="55768">MNTPKEKIVEFSNDLTFISKFHHPSIIKYTRFCPVDFDKNPRPVVITNALIKGTLHQFLISGSINFQSSEYDVKKFIIIYGIASAMSYLHSHDIIHCDLSSDNIYLDEKLYPKLTGFQFSQFQATKPPKYSIYRFSKYKGNYEYYSPEIYFSKNYSKASDVFAFSVIRYEIFQRRRLLYDDDFFRYIQDIAINNKRPSDDDDFENVPIYYKELIQKCWSEDQSERPTFDEIVQFLKNDMSLIDNEEYQEYVKYIDESLIDYDSTKEFHFFDDIINSPNQKVEFFQTEKKISDLKKYYKTEQHTNIFGTFYKIYNNDTNEKYSARCSDLPLEHFTENDIVNLTEELSVISQIHHPSIVKFVGYSPLDFFDIPKPTIVNEYLIYYTLKDVLNMHEHIQIWDDTQKLINIYGIASAMSYLHSHNILHRDLKPENICLDDLFFPKLTGFHLSKELPANTDSEICNEIKGTPIYL</sequence>
<name>A0ABR2J2N3_9EUKA</name>
<dbReference type="SMART" id="SM00220">
    <property type="entry name" value="S_TKc"/>
    <property type="match status" value="1"/>
</dbReference>
<reference evidence="2 3" key="1">
    <citation type="submission" date="2024-04" db="EMBL/GenBank/DDBJ databases">
        <title>Tritrichomonas musculus Genome.</title>
        <authorList>
            <person name="Alves-Ferreira E."/>
            <person name="Grigg M."/>
            <person name="Lorenzi H."/>
            <person name="Galac M."/>
        </authorList>
    </citation>
    <scope>NUCLEOTIDE SEQUENCE [LARGE SCALE GENOMIC DNA]</scope>
    <source>
        <strain evidence="2 3">EAF2021</strain>
    </source>
</reference>
<dbReference type="Pfam" id="PF07714">
    <property type="entry name" value="PK_Tyr_Ser-Thr"/>
    <property type="match status" value="1"/>
</dbReference>
<gene>
    <name evidence="2" type="ORF">M9Y10_007588</name>
</gene>
<dbReference type="Proteomes" id="UP001470230">
    <property type="component" value="Unassembled WGS sequence"/>
</dbReference>
<dbReference type="PROSITE" id="PS00108">
    <property type="entry name" value="PROTEIN_KINASE_ST"/>
    <property type="match status" value="1"/>
</dbReference>
<dbReference type="InterPro" id="IPR011009">
    <property type="entry name" value="Kinase-like_dom_sf"/>
</dbReference>
<dbReference type="Pfam" id="PF00069">
    <property type="entry name" value="Pkinase"/>
    <property type="match status" value="1"/>
</dbReference>
<dbReference type="PANTHER" id="PTHR23257">
    <property type="entry name" value="SERINE-THREONINE PROTEIN KINASE"/>
    <property type="match status" value="1"/>
</dbReference>
<keyword evidence="3" id="KW-1185">Reference proteome</keyword>
<dbReference type="Gene3D" id="1.10.510.10">
    <property type="entry name" value="Transferase(Phosphotransferase) domain 1"/>
    <property type="match status" value="2"/>
</dbReference>
<dbReference type="PROSITE" id="PS00109">
    <property type="entry name" value="PROTEIN_KINASE_TYR"/>
    <property type="match status" value="1"/>
</dbReference>
<protein>
    <recommendedName>
        <fullName evidence="1">Protein kinase domain-containing protein</fullName>
    </recommendedName>
</protein>
<dbReference type="PRINTS" id="PR00109">
    <property type="entry name" value="TYRKINASE"/>
</dbReference>
<dbReference type="PROSITE" id="PS50011">
    <property type="entry name" value="PROTEIN_KINASE_DOM"/>
    <property type="match status" value="2"/>
</dbReference>
<accession>A0ABR2J2N3</accession>
<evidence type="ECO:0000313" key="2">
    <source>
        <dbReference type="EMBL" id="KAK8871845.1"/>
    </source>
</evidence>
<comment type="caution">
    <text evidence="2">The sequence shown here is derived from an EMBL/GenBank/DDBJ whole genome shotgun (WGS) entry which is preliminary data.</text>
</comment>
<dbReference type="InterPro" id="IPR008271">
    <property type="entry name" value="Ser/Thr_kinase_AS"/>
</dbReference>
<feature type="domain" description="Protein kinase" evidence="1">
    <location>
        <begin position="295"/>
        <end position="470"/>
    </location>
</feature>
<dbReference type="InterPro" id="IPR000719">
    <property type="entry name" value="Prot_kinase_dom"/>
</dbReference>
<dbReference type="InterPro" id="IPR050167">
    <property type="entry name" value="Ser_Thr_protein_kinase"/>
</dbReference>
<dbReference type="SUPFAM" id="SSF56112">
    <property type="entry name" value="Protein kinase-like (PK-like)"/>
    <property type="match status" value="2"/>
</dbReference>
<organism evidence="2 3">
    <name type="scientific">Tritrichomonas musculus</name>
    <dbReference type="NCBI Taxonomy" id="1915356"/>
    <lineage>
        <taxon>Eukaryota</taxon>
        <taxon>Metamonada</taxon>
        <taxon>Parabasalia</taxon>
        <taxon>Tritrichomonadida</taxon>
        <taxon>Tritrichomonadidae</taxon>
        <taxon>Tritrichomonas</taxon>
    </lineage>
</organism>
<dbReference type="InterPro" id="IPR001245">
    <property type="entry name" value="Ser-Thr/Tyr_kinase_cat_dom"/>
</dbReference>
<evidence type="ECO:0000313" key="3">
    <source>
        <dbReference type="Proteomes" id="UP001470230"/>
    </source>
</evidence>